<dbReference type="AlphaFoldDB" id="A0AAV5TGQ8"/>
<proteinExistence type="predicted"/>
<dbReference type="Gene3D" id="3.40.33.10">
    <property type="entry name" value="CAP"/>
    <property type="match status" value="1"/>
</dbReference>
<dbReference type="FunFam" id="3.40.33.10:FF:000021">
    <property type="entry name" value="Scl-5"/>
    <property type="match status" value="1"/>
</dbReference>
<evidence type="ECO:0000313" key="3">
    <source>
        <dbReference type="Proteomes" id="UP001432027"/>
    </source>
</evidence>
<dbReference type="EMBL" id="BTSX01000004">
    <property type="protein sequence ID" value="GMS92466.1"/>
    <property type="molecule type" value="Genomic_DNA"/>
</dbReference>
<dbReference type="Pfam" id="PF00188">
    <property type="entry name" value="CAP"/>
    <property type="match status" value="1"/>
</dbReference>
<feature type="domain" description="SCP" evidence="1">
    <location>
        <begin position="6"/>
        <end position="162"/>
    </location>
</feature>
<dbReference type="SMART" id="SM00198">
    <property type="entry name" value="SCP"/>
    <property type="match status" value="1"/>
</dbReference>
<dbReference type="InterPro" id="IPR002413">
    <property type="entry name" value="V5_allergen-like"/>
</dbReference>
<gene>
    <name evidence="2" type="ORF">PENTCL1PPCAC_14641</name>
</gene>
<dbReference type="InterPro" id="IPR014044">
    <property type="entry name" value="CAP_dom"/>
</dbReference>
<dbReference type="InterPro" id="IPR001283">
    <property type="entry name" value="CRISP-related"/>
</dbReference>
<reference evidence="2" key="1">
    <citation type="submission" date="2023-10" db="EMBL/GenBank/DDBJ databases">
        <title>Genome assembly of Pristionchus species.</title>
        <authorList>
            <person name="Yoshida K."/>
            <person name="Sommer R.J."/>
        </authorList>
    </citation>
    <scope>NUCLEOTIDE SEQUENCE</scope>
    <source>
        <strain evidence="2">RS0144</strain>
    </source>
</reference>
<accession>A0AAV5TGQ8</accession>
<comment type="caution">
    <text evidence="2">The sequence shown here is derived from an EMBL/GenBank/DDBJ whole genome shotgun (WGS) entry which is preliminary data.</text>
</comment>
<sequence>GGIQGSEVRDILEVHNTLRRSISAGTFVAKGRRMPAAATPIPDLTWDCDIEKSAQAVSDRCAFAHSKNLNNLGENLYQQTMNGQETIAGKGKRASQLWADEFQQFGWANIRLGLGAFTDSVGHATQMAWANSTKIGCGESLCKGGNQVIVACQYRNAGNVLFENVYEPKA</sequence>
<name>A0AAV5TGQ8_9BILA</name>
<dbReference type="PRINTS" id="PR00838">
    <property type="entry name" value="V5ALLERGEN"/>
</dbReference>
<feature type="non-terminal residue" evidence="2">
    <location>
        <position position="1"/>
    </location>
</feature>
<dbReference type="CDD" id="cd05380">
    <property type="entry name" value="CAP_euk"/>
    <property type="match status" value="1"/>
</dbReference>
<organism evidence="2 3">
    <name type="scientific">Pristionchus entomophagus</name>
    <dbReference type="NCBI Taxonomy" id="358040"/>
    <lineage>
        <taxon>Eukaryota</taxon>
        <taxon>Metazoa</taxon>
        <taxon>Ecdysozoa</taxon>
        <taxon>Nematoda</taxon>
        <taxon>Chromadorea</taxon>
        <taxon>Rhabditida</taxon>
        <taxon>Rhabditina</taxon>
        <taxon>Diplogasteromorpha</taxon>
        <taxon>Diplogasteroidea</taxon>
        <taxon>Neodiplogasteridae</taxon>
        <taxon>Pristionchus</taxon>
    </lineage>
</organism>
<keyword evidence="3" id="KW-1185">Reference proteome</keyword>
<evidence type="ECO:0000259" key="1">
    <source>
        <dbReference type="SMART" id="SM00198"/>
    </source>
</evidence>
<protein>
    <recommendedName>
        <fullName evidence="1">SCP domain-containing protein</fullName>
    </recommendedName>
</protein>
<dbReference type="PRINTS" id="PR00837">
    <property type="entry name" value="V5TPXLIKE"/>
</dbReference>
<evidence type="ECO:0000313" key="2">
    <source>
        <dbReference type="EMBL" id="GMS92466.1"/>
    </source>
</evidence>
<dbReference type="InterPro" id="IPR035940">
    <property type="entry name" value="CAP_sf"/>
</dbReference>
<dbReference type="PANTHER" id="PTHR10334">
    <property type="entry name" value="CYSTEINE-RICH SECRETORY PROTEIN-RELATED"/>
    <property type="match status" value="1"/>
</dbReference>
<dbReference type="Proteomes" id="UP001432027">
    <property type="component" value="Unassembled WGS sequence"/>
</dbReference>
<dbReference type="SUPFAM" id="SSF55797">
    <property type="entry name" value="PR-1-like"/>
    <property type="match status" value="1"/>
</dbReference>